<evidence type="ECO:0000256" key="3">
    <source>
        <dbReference type="ARBA" id="ARBA00022796"/>
    </source>
</evidence>
<keyword evidence="4 6" id="KW-1133">Transmembrane helix</keyword>
<protein>
    <recommendedName>
        <fullName evidence="6">Copper transport protein</fullName>
    </recommendedName>
</protein>
<accession>A0AAV6X9Z9</accession>
<name>A0AAV6X9Z9_9LAMI</name>
<feature type="transmembrane region" description="Helical" evidence="6">
    <location>
        <begin position="136"/>
        <end position="159"/>
    </location>
</feature>
<organism evidence="7 8">
    <name type="scientific">Buddleja alternifolia</name>
    <dbReference type="NCBI Taxonomy" id="168488"/>
    <lineage>
        <taxon>Eukaryota</taxon>
        <taxon>Viridiplantae</taxon>
        <taxon>Streptophyta</taxon>
        <taxon>Embryophyta</taxon>
        <taxon>Tracheophyta</taxon>
        <taxon>Spermatophyta</taxon>
        <taxon>Magnoliopsida</taxon>
        <taxon>eudicotyledons</taxon>
        <taxon>Gunneridae</taxon>
        <taxon>Pentapetalae</taxon>
        <taxon>asterids</taxon>
        <taxon>lamiids</taxon>
        <taxon>Lamiales</taxon>
        <taxon>Scrophulariaceae</taxon>
        <taxon>Buddlejeae</taxon>
        <taxon>Buddleja</taxon>
    </lineage>
</organism>
<keyword evidence="5 6" id="KW-0472">Membrane</keyword>
<dbReference type="Pfam" id="PF04145">
    <property type="entry name" value="Ctr"/>
    <property type="match status" value="2"/>
</dbReference>
<comment type="similarity">
    <text evidence="1 6">Belongs to the copper transporter (Ctr) (TC 1.A.56) family. SLC31A subfamily.</text>
</comment>
<sequence length="201" mass="22129">MNLNALPQHHYAISAPPPPPPPPPRPAHIHHKPYAFYWGKESQFLFSGWPDNHSGMYTLALILVFVLAILHEFLSNLNLVKPDSNRAARVFFQAGIQAIRAGFGYLVILAVMSYNGGVFLVAVFGHAVGQHNDRRLAVLGGAALRALKMFMTYLAIVAIMATDFVFFLVAVGGHAVGNFVAGMYQYHIEQTKATMLYDGSF</sequence>
<feature type="transmembrane region" description="Helical" evidence="6">
    <location>
        <begin position="56"/>
        <end position="74"/>
    </location>
</feature>
<dbReference type="AlphaFoldDB" id="A0AAV6X9Z9"/>
<keyword evidence="2 6" id="KW-0812">Transmembrane</keyword>
<evidence type="ECO:0000256" key="6">
    <source>
        <dbReference type="RuleBase" id="RU367022"/>
    </source>
</evidence>
<dbReference type="PANTHER" id="PTHR12483:SF94">
    <property type="entry name" value="COPPER TRANSPORTER 4"/>
    <property type="match status" value="1"/>
</dbReference>
<evidence type="ECO:0000256" key="2">
    <source>
        <dbReference type="ARBA" id="ARBA00022692"/>
    </source>
</evidence>
<evidence type="ECO:0000256" key="5">
    <source>
        <dbReference type="ARBA" id="ARBA00023136"/>
    </source>
</evidence>
<comment type="caution">
    <text evidence="7">The sequence shown here is derived from an EMBL/GenBank/DDBJ whole genome shotgun (WGS) entry which is preliminary data.</text>
</comment>
<dbReference type="GO" id="GO:0005375">
    <property type="term" value="F:copper ion transmembrane transporter activity"/>
    <property type="evidence" value="ECO:0007669"/>
    <property type="project" value="UniProtKB-UniRule"/>
</dbReference>
<evidence type="ECO:0000256" key="4">
    <source>
        <dbReference type="ARBA" id="ARBA00022989"/>
    </source>
</evidence>
<keyword evidence="3 6" id="KW-0187">Copper transport</keyword>
<dbReference type="EMBL" id="WHWC01000009">
    <property type="protein sequence ID" value="KAG8376969.1"/>
    <property type="molecule type" value="Genomic_DNA"/>
</dbReference>
<dbReference type="PANTHER" id="PTHR12483">
    <property type="entry name" value="SOLUTE CARRIER FAMILY 31 COPPER TRANSPORTERS"/>
    <property type="match status" value="1"/>
</dbReference>
<keyword evidence="6" id="KW-0406">Ion transport</keyword>
<comment type="caution">
    <text evidence="6">Lacks conserved residue(s) required for the propagation of feature annotation.</text>
</comment>
<keyword evidence="8" id="KW-1185">Reference proteome</keyword>
<gene>
    <name evidence="7" type="ORF">BUALT_Bualt09G0119600</name>
</gene>
<evidence type="ECO:0000313" key="7">
    <source>
        <dbReference type="EMBL" id="KAG8376969.1"/>
    </source>
</evidence>
<keyword evidence="6" id="KW-0813">Transport</keyword>
<evidence type="ECO:0000256" key="1">
    <source>
        <dbReference type="ARBA" id="ARBA00006921"/>
    </source>
</evidence>
<comment type="subcellular location">
    <subcellularLocation>
        <location evidence="6">Membrane</location>
        <topology evidence="6">Multi-pass membrane protein</topology>
    </subcellularLocation>
</comment>
<dbReference type="InterPro" id="IPR007274">
    <property type="entry name" value="Cop_transporter"/>
</dbReference>
<evidence type="ECO:0000313" key="8">
    <source>
        <dbReference type="Proteomes" id="UP000826271"/>
    </source>
</evidence>
<reference evidence="7" key="1">
    <citation type="submission" date="2019-10" db="EMBL/GenBank/DDBJ databases">
        <authorList>
            <person name="Zhang R."/>
            <person name="Pan Y."/>
            <person name="Wang J."/>
            <person name="Ma R."/>
            <person name="Yu S."/>
        </authorList>
    </citation>
    <scope>NUCLEOTIDE SEQUENCE</scope>
    <source>
        <strain evidence="7">LA-IB0</strain>
        <tissue evidence="7">Leaf</tissue>
    </source>
</reference>
<dbReference type="Proteomes" id="UP000826271">
    <property type="component" value="Unassembled WGS sequence"/>
</dbReference>
<proteinExistence type="inferred from homology"/>
<feature type="transmembrane region" description="Helical" evidence="6">
    <location>
        <begin position="165"/>
        <end position="186"/>
    </location>
</feature>
<dbReference type="GO" id="GO:0005886">
    <property type="term" value="C:plasma membrane"/>
    <property type="evidence" value="ECO:0007669"/>
    <property type="project" value="TreeGrafter"/>
</dbReference>
<feature type="transmembrane region" description="Helical" evidence="6">
    <location>
        <begin position="103"/>
        <end position="124"/>
    </location>
</feature>
<keyword evidence="6" id="KW-0186">Copper</keyword>